<proteinExistence type="predicted"/>
<comment type="caution">
    <text evidence="1">The sequence shown here is derived from an EMBL/GenBank/DDBJ whole genome shotgun (WGS) entry which is preliminary data.</text>
</comment>
<dbReference type="Proteomes" id="UP001363010">
    <property type="component" value="Unassembled WGS sequence"/>
</dbReference>
<reference evidence="1 2" key="1">
    <citation type="submission" date="2024-03" db="EMBL/GenBank/DDBJ databases">
        <title>Novel species of the genus Variovorax.</title>
        <authorList>
            <person name="Liu Q."/>
            <person name="Xin Y.-H."/>
        </authorList>
    </citation>
    <scope>NUCLEOTIDE SEQUENCE [LARGE SCALE GENOMIC DNA]</scope>
    <source>
        <strain evidence="1 2">KACC 18501</strain>
    </source>
</reference>
<keyword evidence="2" id="KW-1185">Reference proteome</keyword>
<evidence type="ECO:0000313" key="2">
    <source>
        <dbReference type="Proteomes" id="UP001363010"/>
    </source>
</evidence>
<sequence>MQLPSIFDHNAEKALASDLAAHLVKNISPTTMVERRHTLSASRITRILEQVYERAANYRTQNKPGFLRRTVLTNNFRWEMESAGYPKDFIDVAVEGFVVAMTKQPKKP</sequence>
<dbReference type="EMBL" id="JBBKZV010000003">
    <property type="protein sequence ID" value="MEJ8821840.1"/>
    <property type="molecule type" value="Genomic_DNA"/>
</dbReference>
<accession>A0ABU8VVK7</accession>
<evidence type="ECO:0000313" key="1">
    <source>
        <dbReference type="EMBL" id="MEJ8821840.1"/>
    </source>
</evidence>
<organism evidence="1 2">
    <name type="scientific">Variovorax humicola</name>
    <dbReference type="NCBI Taxonomy" id="1769758"/>
    <lineage>
        <taxon>Bacteria</taxon>
        <taxon>Pseudomonadati</taxon>
        <taxon>Pseudomonadota</taxon>
        <taxon>Betaproteobacteria</taxon>
        <taxon>Burkholderiales</taxon>
        <taxon>Comamonadaceae</taxon>
        <taxon>Variovorax</taxon>
    </lineage>
</organism>
<gene>
    <name evidence="1" type="ORF">WKW80_07300</name>
</gene>
<name>A0ABU8VVK7_9BURK</name>
<dbReference type="RefSeq" id="WP_340362892.1">
    <property type="nucleotide sequence ID" value="NZ_JBBKZV010000003.1"/>
</dbReference>
<protein>
    <submittedName>
        <fullName evidence="1">Uncharacterized protein</fullName>
    </submittedName>
</protein>